<evidence type="ECO:0000313" key="2">
    <source>
        <dbReference type="Proteomes" id="UP000614350"/>
    </source>
</evidence>
<dbReference type="Proteomes" id="UP000614350">
    <property type="component" value="Unassembled WGS sequence"/>
</dbReference>
<accession>A0A834KAK7</accession>
<organism evidence="1 2">
    <name type="scientific">Vespula vulgaris</name>
    <name type="common">Yellow jacket</name>
    <name type="synonym">Wasp</name>
    <dbReference type="NCBI Taxonomy" id="7454"/>
    <lineage>
        <taxon>Eukaryota</taxon>
        <taxon>Metazoa</taxon>
        <taxon>Ecdysozoa</taxon>
        <taxon>Arthropoda</taxon>
        <taxon>Hexapoda</taxon>
        <taxon>Insecta</taxon>
        <taxon>Pterygota</taxon>
        <taxon>Neoptera</taxon>
        <taxon>Endopterygota</taxon>
        <taxon>Hymenoptera</taxon>
        <taxon>Apocrita</taxon>
        <taxon>Aculeata</taxon>
        <taxon>Vespoidea</taxon>
        <taxon>Vespidae</taxon>
        <taxon>Vespinae</taxon>
        <taxon>Vespula</taxon>
    </lineage>
</organism>
<comment type="caution">
    <text evidence="1">The sequence shown here is derived from an EMBL/GenBank/DDBJ whole genome shotgun (WGS) entry which is preliminary data.</text>
</comment>
<keyword evidence="2" id="KW-1185">Reference proteome</keyword>
<proteinExistence type="predicted"/>
<dbReference type="EMBL" id="JACSEA010000004">
    <property type="protein sequence ID" value="KAF7402985.1"/>
    <property type="molecule type" value="Genomic_DNA"/>
</dbReference>
<protein>
    <submittedName>
        <fullName evidence="1">Uncharacterized protein</fullName>
    </submittedName>
</protein>
<gene>
    <name evidence="1" type="ORF">HZH66_005252</name>
</gene>
<evidence type="ECO:0000313" key="1">
    <source>
        <dbReference type="EMBL" id="KAF7402985.1"/>
    </source>
</evidence>
<sequence length="75" mass="8511">MLVIVSAVQVDHAGQALSQPQSRPGHQQSISWKRVIVDREDTCVGKHMVCISSDRRRRRGRTWVSSNGNRKLRST</sequence>
<dbReference type="AlphaFoldDB" id="A0A834KAK7"/>
<reference evidence="1" key="1">
    <citation type="journal article" date="2020" name="G3 (Bethesda)">
        <title>High-Quality Assemblies for Three Invasive Social Wasps from the &lt;i&gt;Vespula&lt;/i&gt; Genus.</title>
        <authorList>
            <person name="Harrop T.W.R."/>
            <person name="Guhlin J."/>
            <person name="McLaughlin G.M."/>
            <person name="Permina E."/>
            <person name="Stockwell P."/>
            <person name="Gilligan J."/>
            <person name="Le Lec M.F."/>
            <person name="Gruber M.A.M."/>
            <person name="Quinn O."/>
            <person name="Lovegrove M."/>
            <person name="Duncan E.J."/>
            <person name="Remnant E.J."/>
            <person name="Van Eeckhoven J."/>
            <person name="Graham B."/>
            <person name="Knapp R.A."/>
            <person name="Langford K.W."/>
            <person name="Kronenberg Z."/>
            <person name="Press M.O."/>
            <person name="Eacker S.M."/>
            <person name="Wilson-Rankin E.E."/>
            <person name="Purcell J."/>
            <person name="Lester P.J."/>
            <person name="Dearden P.K."/>
        </authorList>
    </citation>
    <scope>NUCLEOTIDE SEQUENCE</scope>
    <source>
        <strain evidence="1">Marl-1</strain>
    </source>
</reference>
<name>A0A834KAK7_VESVU</name>